<keyword evidence="1" id="KW-0472">Membrane</keyword>
<dbReference type="EMBL" id="BOMH01000013">
    <property type="protein sequence ID" value="GID63686.1"/>
    <property type="molecule type" value="Genomic_DNA"/>
</dbReference>
<evidence type="ECO:0000313" key="2">
    <source>
        <dbReference type="EMBL" id="GID63686.1"/>
    </source>
</evidence>
<evidence type="ECO:0000256" key="1">
    <source>
        <dbReference type="SAM" id="Phobius"/>
    </source>
</evidence>
<gene>
    <name evidence="2" type="ORF">Acy02nite_15670</name>
</gene>
<feature type="transmembrane region" description="Helical" evidence="1">
    <location>
        <begin position="26"/>
        <end position="52"/>
    </location>
</feature>
<keyword evidence="1" id="KW-1133">Transmembrane helix</keyword>
<evidence type="ECO:0000313" key="3">
    <source>
        <dbReference type="Proteomes" id="UP000619479"/>
    </source>
</evidence>
<dbReference type="AlphaFoldDB" id="A0A919IG15"/>
<sequence length="75" mass="7921">MPPTDGIRVLALWTGPGPPGPPPDPAVFTLLAAVLHGALPVVRAIVAVRTVLQSRTVDPRPRDRPGYGRIAARIL</sequence>
<accession>A0A919IG15</accession>
<comment type="caution">
    <text evidence="2">The sequence shown here is derived from an EMBL/GenBank/DDBJ whole genome shotgun (WGS) entry which is preliminary data.</text>
</comment>
<protein>
    <submittedName>
        <fullName evidence="2">Uncharacterized protein</fullName>
    </submittedName>
</protein>
<keyword evidence="3" id="KW-1185">Reference proteome</keyword>
<dbReference type="Proteomes" id="UP000619479">
    <property type="component" value="Unassembled WGS sequence"/>
</dbReference>
<keyword evidence="1" id="KW-0812">Transmembrane</keyword>
<organism evidence="2 3">
    <name type="scientific">Actinoplanes cyaneus</name>
    <dbReference type="NCBI Taxonomy" id="52696"/>
    <lineage>
        <taxon>Bacteria</taxon>
        <taxon>Bacillati</taxon>
        <taxon>Actinomycetota</taxon>
        <taxon>Actinomycetes</taxon>
        <taxon>Micromonosporales</taxon>
        <taxon>Micromonosporaceae</taxon>
        <taxon>Actinoplanes</taxon>
    </lineage>
</organism>
<proteinExistence type="predicted"/>
<reference evidence="2" key="1">
    <citation type="submission" date="2021-01" db="EMBL/GenBank/DDBJ databases">
        <title>Whole genome shotgun sequence of Actinoplanes cyaneus NBRC 14990.</title>
        <authorList>
            <person name="Komaki H."/>
            <person name="Tamura T."/>
        </authorList>
    </citation>
    <scope>NUCLEOTIDE SEQUENCE</scope>
    <source>
        <strain evidence="2">NBRC 14990</strain>
    </source>
</reference>
<name>A0A919IG15_9ACTN</name>